<dbReference type="Gene3D" id="3.40.50.1820">
    <property type="entry name" value="alpha/beta hydrolase"/>
    <property type="match status" value="1"/>
</dbReference>
<gene>
    <name evidence="2" type="ORF">EH165_13815</name>
</gene>
<reference evidence="2 3" key="2">
    <citation type="submission" date="2018-12" db="EMBL/GenBank/DDBJ databases">
        <title>Nakamurella antarcticus sp. nov., isolated from Antarctica South Shetland Islands soil.</title>
        <authorList>
            <person name="Peng F."/>
        </authorList>
    </citation>
    <scope>NUCLEOTIDE SEQUENCE [LARGE SCALE GENOMIC DNA]</scope>
    <source>
        <strain evidence="2 3">S14-144</strain>
    </source>
</reference>
<dbReference type="GO" id="GO:0016787">
    <property type="term" value="F:hydrolase activity"/>
    <property type="evidence" value="ECO:0007669"/>
    <property type="project" value="UniProtKB-KW"/>
</dbReference>
<feature type="domain" description="Serine aminopeptidase S33" evidence="1">
    <location>
        <begin position="52"/>
        <end position="107"/>
    </location>
</feature>
<keyword evidence="2" id="KW-0378">Hydrolase</keyword>
<evidence type="ECO:0000313" key="3">
    <source>
        <dbReference type="Proteomes" id="UP000268084"/>
    </source>
</evidence>
<dbReference type="InterPro" id="IPR022742">
    <property type="entry name" value="Hydrolase_4"/>
</dbReference>
<sequence>MAPVSGRNLAVLRLRPVASAIRRAGRRAGTPLAVYRLQLAVRGWNGDGAGAISDGRWALAQIKAQYPGVPVILVGHSMGGRTAMRLTDDPAIVGMVGLAPWLESGDPIVAPAGFPLRVLHGSNDRIVPERNTLPYVARAVAAGVLVDRTVLSGTAHGMLRKWFTWHRLTAEAVLRFAS</sequence>
<dbReference type="Proteomes" id="UP000268084">
    <property type="component" value="Chromosome"/>
</dbReference>
<dbReference type="Pfam" id="PF12146">
    <property type="entry name" value="Hydrolase_4"/>
    <property type="match status" value="1"/>
</dbReference>
<dbReference type="OrthoDB" id="3366509at2"/>
<organism evidence="2 3">
    <name type="scientific">Nakamurella antarctica</name>
    <dbReference type="NCBI Taxonomy" id="1902245"/>
    <lineage>
        <taxon>Bacteria</taxon>
        <taxon>Bacillati</taxon>
        <taxon>Actinomycetota</taxon>
        <taxon>Actinomycetes</taxon>
        <taxon>Nakamurellales</taxon>
        <taxon>Nakamurellaceae</taxon>
        <taxon>Nakamurella</taxon>
    </lineage>
</organism>
<dbReference type="KEGG" id="nak:EH165_13815"/>
<keyword evidence="3" id="KW-1185">Reference proteome</keyword>
<evidence type="ECO:0000313" key="2">
    <source>
        <dbReference type="EMBL" id="AZI59630.1"/>
    </source>
</evidence>
<reference evidence="2 3" key="1">
    <citation type="submission" date="2018-11" db="EMBL/GenBank/DDBJ databases">
        <authorList>
            <person name="Da X."/>
        </authorList>
    </citation>
    <scope>NUCLEOTIDE SEQUENCE [LARGE SCALE GENOMIC DNA]</scope>
    <source>
        <strain evidence="2 3">S14-144</strain>
    </source>
</reference>
<proteinExistence type="predicted"/>
<evidence type="ECO:0000259" key="1">
    <source>
        <dbReference type="Pfam" id="PF12146"/>
    </source>
</evidence>
<dbReference type="InterPro" id="IPR029058">
    <property type="entry name" value="AB_hydrolase_fold"/>
</dbReference>
<accession>A0A3G8ZQV4</accession>
<name>A0A3G8ZQV4_9ACTN</name>
<protein>
    <submittedName>
        <fullName evidence="2">Alpha/beta fold hydrolase</fullName>
    </submittedName>
</protein>
<dbReference type="SUPFAM" id="SSF53474">
    <property type="entry name" value="alpha/beta-Hydrolases"/>
    <property type="match status" value="1"/>
</dbReference>
<dbReference type="AlphaFoldDB" id="A0A3G8ZQV4"/>
<dbReference type="EMBL" id="CP034170">
    <property type="protein sequence ID" value="AZI59630.1"/>
    <property type="molecule type" value="Genomic_DNA"/>
</dbReference>